<keyword evidence="1" id="KW-0472">Membrane</keyword>
<dbReference type="Proteomes" id="UP000178690">
    <property type="component" value="Unassembled WGS sequence"/>
</dbReference>
<protein>
    <recommendedName>
        <fullName evidence="4">Phage holin family protein</fullName>
    </recommendedName>
</protein>
<gene>
    <name evidence="2" type="ORF">A2682_02775</name>
</gene>
<evidence type="ECO:0008006" key="4">
    <source>
        <dbReference type="Google" id="ProtNLM"/>
    </source>
</evidence>
<dbReference type="PANTHER" id="PTHR37309:SF1">
    <property type="entry name" value="SLR0284 PROTEIN"/>
    <property type="match status" value="1"/>
</dbReference>
<dbReference type="AlphaFoldDB" id="A0A1G2PJ39"/>
<feature type="transmembrane region" description="Helical" evidence="1">
    <location>
        <begin position="90"/>
        <end position="111"/>
    </location>
</feature>
<dbReference type="PANTHER" id="PTHR37309">
    <property type="entry name" value="SLR0284 PROTEIN"/>
    <property type="match status" value="1"/>
</dbReference>
<evidence type="ECO:0000256" key="1">
    <source>
        <dbReference type="SAM" id="Phobius"/>
    </source>
</evidence>
<dbReference type="STRING" id="1802363.A2682_02775"/>
<keyword evidence="1" id="KW-0812">Transmembrane</keyword>
<dbReference type="EMBL" id="MHST01000021">
    <property type="protein sequence ID" value="OHA48338.1"/>
    <property type="molecule type" value="Genomic_DNA"/>
</dbReference>
<evidence type="ECO:0000313" key="2">
    <source>
        <dbReference type="EMBL" id="OHA48338.1"/>
    </source>
</evidence>
<reference evidence="2 3" key="1">
    <citation type="journal article" date="2016" name="Nat. Commun.">
        <title>Thousands of microbial genomes shed light on interconnected biogeochemical processes in an aquifer system.</title>
        <authorList>
            <person name="Anantharaman K."/>
            <person name="Brown C.T."/>
            <person name="Hug L.A."/>
            <person name="Sharon I."/>
            <person name="Castelle C.J."/>
            <person name="Probst A.J."/>
            <person name="Thomas B.C."/>
            <person name="Singh A."/>
            <person name="Wilkins M.J."/>
            <person name="Karaoz U."/>
            <person name="Brodie E.L."/>
            <person name="Williams K.H."/>
            <person name="Hubbard S.S."/>
            <person name="Banfield J.F."/>
        </authorList>
    </citation>
    <scope>NUCLEOTIDE SEQUENCE [LARGE SCALE GENOMIC DNA]</scope>
    <source>
        <strain evidence="3">RIFCSPHIGHO2_01_FULL_58_15</strain>
    </source>
</reference>
<organism evidence="2 3">
    <name type="scientific">Terrybacteria sp. (strain RIFCSPHIGHO2_01_FULL_58_15)</name>
    <dbReference type="NCBI Taxonomy" id="1802363"/>
    <lineage>
        <taxon>Bacteria</taxon>
        <taxon>Candidatus Terryibacteriota</taxon>
    </lineage>
</organism>
<sequence length="112" mass="12024">MPFFVTVLENAVGLLVAVWALPQVIPESISFTGDFWQLLLAGAIIGIINGILRPILRLLSLPLIVLTAGIFGFVLNVGLLWLADFFLPDLAINGVLPLAITTVILAIVHVIL</sequence>
<name>A0A1G2PJ39_TERXR</name>
<keyword evidence="1" id="KW-1133">Transmembrane helix</keyword>
<comment type="caution">
    <text evidence="2">The sequence shown here is derived from an EMBL/GenBank/DDBJ whole genome shotgun (WGS) entry which is preliminary data.</text>
</comment>
<feature type="transmembrane region" description="Helical" evidence="1">
    <location>
        <begin position="63"/>
        <end position="84"/>
    </location>
</feature>
<dbReference type="Pfam" id="PF04020">
    <property type="entry name" value="Phage_holin_4_2"/>
    <property type="match status" value="1"/>
</dbReference>
<feature type="transmembrane region" description="Helical" evidence="1">
    <location>
        <begin position="36"/>
        <end position="56"/>
    </location>
</feature>
<dbReference type="InterPro" id="IPR007165">
    <property type="entry name" value="Phage_holin_4_2"/>
</dbReference>
<proteinExistence type="predicted"/>
<accession>A0A1G2PJ39</accession>
<evidence type="ECO:0000313" key="3">
    <source>
        <dbReference type="Proteomes" id="UP000178690"/>
    </source>
</evidence>